<comment type="caution">
    <text evidence="1">The sequence shown here is derived from an EMBL/GenBank/DDBJ whole genome shotgun (WGS) entry which is preliminary data.</text>
</comment>
<dbReference type="EMBL" id="JABSTV010001247">
    <property type="protein sequence ID" value="KAH7971921.1"/>
    <property type="molecule type" value="Genomic_DNA"/>
</dbReference>
<keyword evidence="2" id="KW-1185">Reference proteome</keyword>
<dbReference type="Proteomes" id="UP000821837">
    <property type="component" value="Chromosome 11"/>
</dbReference>
<accession>A0A9D4Q9J3</accession>
<evidence type="ECO:0000313" key="1">
    <source>
        <dbReference type="EMBL" id="KAH7971921.1"/>
    </source>
</evidence>
<organism evidence="1 2">
    <name type="scientific">Rhipicephalus sanguineus</name>
    <name type="common">Brown dog tick</name>
    <name type="synonym">Ixodes sanguineus</name>
    <dbReference type="NCBI Taxonomy" id="34632"/>
    <lineage>
        <taxon>Eukaryota</taxon>
        <taxon>Metazoa</taxon>
        <taxon>Ecdysozoa</taxon>
        <taxon>Arthropoda</taxon>
        <taxon>Chelicerata</taxon>
        <taxon>Arachnida</taxon>
        <taxon>Acari</taxon>
        <taxon>Parasitiformes</taxon>
        <taxon>Ixodida</taxon>
        <taxon>Ixodoidea</taxon>
        <taxon>Ixodidae</taxon>
        <taxon>Rhipicephalinae</taxon>
        <taxon>Rhipicephalus</taxon>
        <taxon>Rhipicephalus</taxon>
    </lineage>
</organism>
<gene>
    <name evidence="1" type="ORF">HPB52_003861</name>
</gene>
<dbReference type="AlphaFoldDB" id="A0A9D4Q9J3"/>
<dbReference type="PANTHER" id="PTHR33964:SF1">
    <property type="entry name" value="RE45066P"/>
    <property type="match status" value="1"/>
</dbReference>
<sequence length="225" mass="24903">MSANSIPTAAALLAQGYAAATGSECDIRYLDRCSADLFLFASRNTIPTNEDDAAKFCKVQLDAEACSRACVEKCEPRVQGWSDIFLDLIKEEIKKRCSTSYRYHNESIKYAPCLNSVGSSLHACMKDTVANLDIASRLPSEQRVEGACCHYNKLHGCWRKAAESGCPKEAVEFLQNVLQLYDGYLLGDVCRLYKCDAIQYDDKPGNASLRSLLTPLLKVFAALYV</sequence>
<protein>
    <submittedName>
        <fullName evidence="1">Uncharacterized protein</fullName>
    </submittedName>
</protein>
<dbReference type="VEuPathDB" id="VectorBase:RSAN_029216"/>
<dbReference type="PANTHER" id="PTHR33964">
    <property type="entry name" value="RE45066P-RELATED"/>
    <property type="match status" value="1"/>
</dbReference>
<reference evidence="1" key="1">
    <citation type="journal article" date="2020" name="Cell">
        <title>Large-Scale Comparative Analyses of Tick Genomes Elucidate Their Genetic Diversity and Vector Capacities.</title>
        <authorList>
            <consortium name="Tick Genome and Microbiome Consortium (TIGMIC)"/>
            <person name="Jia N."/>
            <person name="Wang J."/>
            <person name="Shi W."/>
            <person name="Du L."/>
            <person name="Sun Y."/>
            <person name="Zhan W."/>
            <person name="Jiang J.F."/>
            <person name="Wang Q."/>
            <person name="Zhang B."/>
            <person name="Ji P."/>
            <person name="Bell-Sakyi L."/>
            <person name="Cui X.M."/>
            <person name="Yuan T.T."/>
            <person name="Jiang B.G."/>
            <person name="Yang W.F."/>
            <person name="Lam T.T."/>
            <person name="Chang Q.C."/>
            <person name="Ding S.J."/>
            <person name="Wang X.J."/>
            <person name="Zhu J.G."/>
            <person name="Ruan X.D."/>
            <person name="Zhao L."/>
            <person name="Wei J.T."/>
            <person name="Ye R.Z."/>
            <person name="Que T.C."/>
            <person name="Du C.H."/>
            <person name="Zhou Y.H."/>
            <person name="Cheng J.X."/>
            <person name="Dai P.F."/>
            <person name="Guo W.B."/>
            <person name="Han X.H."/>
            <person name="Huang E.J."/>
            <person name="Li L.F."/>
            <person name="Wei W."/>
            <person name="Gao Y.C."/>
            <person name="Liu J.Z."/>
            <person name="Shao H.Z."/>
            <person name="Wang X."/>
            <person name="Wang C.C."/>
            <person name="Yang T.C."/>
            <person name="Huo Q.B."/>
            <person name="Li W."/>
            <person name="Chen H.Y."/>
            <person name="Chen S.E."/>
            <person name="Zhou L.G."/>
            <person name="Ni X.B."/>
            <person name="Tian J.H."/>
            <person name="Sheng Y."/>
            <person name="Liu T."/>
            <person name="Pan Y.S."/>
            <person name="Xia L.Y."/>
            <person name="Li J."/>
            <person name="Zhao F."/>
            <person name="Cao W.C."/>
        </authorList>
    </citation>
    <scope>NUCLEOTIDE SEQUENCE</scope>
    <source>
        <strain evidence="1">Rsan-2018</strain>
    </source>
</reference>
<name>A0A9D4Q9J3_RHISA</name>
<reference evidence="1" key="2">
    <citation type="submission" date="2021-09" db="EMBL/GenBank/DDBJ databases">
        <authorList>
            <person name="Jia N."/>
            <person name="Wang J."/>
            <person name="Shi W."/>
            <person name="Du L."/>
            <person name="Sun Y."/>
            <person name="Zhan W."/>
            <person name="Jiang J."/>
            <person name="Wang Q."/>
            <person name="Zhang B."/>
            <person name="Ji P."/>
            <person name="Sakyi L.B."/>
            <person name="Cui X."/>
            <person name="Yuan T."/>
            <person name="Jiang B."/>
            <person name="Yang W."/>
            <person name="Lam T.T.-Y."/>
            <person name="Chang Q."/>
            <person name="Ding S."/>
            <person name="Wang X."/>
            <person name="Zhu J."/>
            <person name="Ruan X."/>
            <person name="Zhao L."/>
            <person name="Wei J."/>
            <person name="Que T."/>
            <person name="Du C."/>
            <person name="Cheng J."/>
            <person name="Dai P."/>
            <person name="Han X."/>
            <person name="Huang E."/>
            <person name="Gao Y."/>
            <person name="Liu J."/>
            <person name="Shao H."/>
            <person name="Ye R."/>
            <person name="Li L."/>
            <person name="Wei W."/>
            <person name="Wang X."/>
            <person name="Wang C."/>
            <person name="Huo Q."/>
            <person name="Li W."/>
            <person name="Guo W."/>
            <person name="Chen H."/>
            <person name="Chen S."/>
            <person name="Zhou L."/>
            <person name="Zhou L."/>
            <person name="Ni X."/>
            <person name="Tian J."/>
            <person name="Zhou Y."/>
            <person name="Sheng Y."/>
            <person name="Liu T."/>
            <person name="Pan Y."/>
            <person name="Xia L."/>
            <person name="Li J."/>
            <person name="Zhao F."/>
            <person name="Cao W."/>
        </authorList>
    </citation>
    <scope>NUCLEOTIDE SEQUENCE</scope>
    <source>
        <strain evidence="1">Rsan-2018</strain>
        <tissue evidence="1">Larvae</tissue>
    </source>
</reference>
<proteinExistence type="predicted"/>
<evidence type="ECO:0000313" key="2">
    <source>
        <dbReference type="Proteomes" id="UP000821837"/>
    </source>
</evidence>